<proteinExistence type="predicted"/>
<dbReference type="Gene3D" id="2.130.10.10">
    <property type="entry name" value="YVTN repeat-like/Quinoprotein amine dehydrogenase"/>
    <property type="match status" value="2"/>
</dbReference>
<dbReference type="CDD" id="cd00200">
    <property type="entry name" value="WD40"/>
    <property type="match status" value="1"/>
</dbReference>
<keyword evidence="1 3" id="KW-0853">WD repeat</keyword>
<feature type="repeat" description="WD" evidence="3">
    <location>
        <begin position="199"/>
        <end position="230"/>
    </location>
</feature>
<evidence type="ECO:0000313" key="5">
    <source>
        <dbReference type="Proteomes" id="UP000187209"/>
    </source>
</evidence>
<organism evidence="4 5">
    <name type="scientific">Stentor coeruleus</name>
    <dbReference type="NCBI Taxonomy" id="5963"/>
    <lineage>
        <taxon>Eukaryota</taxon>
        <taxon>Sar</taxon>
        <taxon>Alveolata</taxon>
        <taxon>Ciliophora</taxon>
        <taxon>Postciliodesmatophora</taxon>
        <taxon>Heterotrichea</taxon>
        <taxon>Heterotrichida</taxon>
        <taxon>Stentoridae</taxon>
        <taxon>Stentor</taxon>
    </lineage>
</organism>
<dbReference type="SMART" id="SM00320">
    <property type="entry name" value="WD40"/>
    <property type="match status" value="6"/>
</dbReference>
<dbReference type="Proteomes" id="UP000187209">
    <property type="component" value="Unassembled WGS sequence"/>
</dbReference>
<dbReference type="PANTHER" id="PTHR19848:SF8">
    <property type="entry name" value="F-BOX AND WD REPEAT DOMAIN CONTAINING 7"/>
    <property type="match status" value="1"/>
</dbReference>
<gene>
    <name evidence="4" type="ORF">SteCoe_30629</name>
</gene>
<keyword evidence="2" id="KW-0677">Repeat</keyword>
<accession>A0A1R2B398</accession>
<dbReference type="PROSITE" id="PS00678">
    <property type="entry name" value="WD_REPEATS_1"/>
    <property type="match status" value="2"/>
</dbReference>
<sequence>MANSKELMGSLNSCPSCGVIIPMHFNDSITISCSYCALKNSISHTLIKSKLNLPTSFYKSNHNFNTLNHHLNLIKNYKSDILFKSNTFVKEIKNNTKTALSKLESTSHYIKSLMNFSALSSKSFSETCKNTYDFNSTLGFINIKIIPEYLIEEYDLYVESPTSLSIISLSSNKEFFVTSSYDNLVQVWNIQEKRQIKHLLGHSEKVICICISPMNNIVATGSKDTSIFLWFVDLYFAPAVLYGHEGAVTCLDINSEGCTLVSGSSDCTIRIWSIYERRQIKVVMGHYSSVQSVKICKIGIFLYSVSEDQQILKWYFPSLCDYTVVTNNAKEPDELFLCPNSQFLLLKSIENFIQIWNTQTNEEVTDLEFLTKNRRFVHITSSGHLIVYSKLKKFVETWYLPESRKINKIYTNINFGLYKYVKIGDEFIEAGCFGIKKWKLSDDSAFLGSFSGHLGVVTYAIFMDNYEKIITGSNDKTIRIWDLLNKTEDAVLKGHDSSIISLALIKEKKYLISASEDNTVRMWNLNNMIQLAVLIVVQEYIYRMFLSDDETRIGILTGMGNIRTLGIGKPVDKAFIKCSLKRCTSIAFTKSNKYIVAINQDWIGKSTAFVFMNKRIEYSRRRRY</sequence>
<feature type="repeat" description="WD" evidence="3">
    <location>
        <begin position="241"/>
        <end position="282"/>
    </location>
</feature>
<evidence type="ECO:0000256" key="3">
    <source>
        <dbReference type="PROSITE-ProRule" id="PRU00221"/>
    </source>
</evidence>
<dbReference type="AlphaFoldDB" id="A0A1R2B398"/>
<dbReference type="PRINTS" id="PR00320">
    <property type="entry name" value="GPROTEINBRPT"/>
</dbReference>
<reference evidence="4 5" key="1">
    <citation type="submission" date="2016-11" db="EMBL/GenBank/DDBJ databases">
        <title>The macronuclear genome of Stentor coeruleus: a giant cell with tiny introns.</title>
        <authorList>
            <person name="Slabodnick M."/>
            <person name="Ruby J.G."/>
            <person name="Reiff S.B."/>
            <person name="Swart E.C."/>
            <person name="Gosai S."/>
            <person name="Prabakaran S."/>
            <person name="Witkowska E."/>
            <person name="Larue G.E."/>
            <person name="Fisher S."/>
            <person name="Freeman R.M."/>
            <person name="Gunawardena J."/>
            <person name="Chu W."/>
            <person name="Stover N.A."/>
            <person name="Gregory B.D."/>
            <person name="Nowacki M."/>
            <person name="Derisi J."/>
            <person name="Roy S.W."/>
            <person name="Marshall W.F."/>
            <person name="Sood P."/>
        </authorList>
    </citation>
    <scope>NUCLEOTIDE SEQUENCE [LARGE SCALE GENOMIC DNA]</scope>
    <source>
        <strain evidence="4">WM001</strain>
    </source>
</reference>
<dbReference type="Pfam" id="PF00400">
    <property type="entry name" value="WD40"/>
    <property type="match status" value="5"/>
</dbReference>
<name>A0A1R2B398_9CILI</name>
<dbReference type="OrthoDB" id="674604at2759"/>
<dbReference type="PROSITE" id="PS50294">
    <property type="entry name" value="WD_REPEATS_REGION"/>
    <property type="match status" value="4"/>
</dbReference>
<protein>
    <submittedName>
        <fullName evidence="4">Uncharacterized protein</fullName>
    </submittedName>
</protein>
<dbReference type="InterPro" id="IPR015943">
    <property type="entry name" value="WD40/YVTN_repeat-like_dom_sf"/>
</dbReference>
<keyword evidence="5" id="KW-1185">Reference proteome</keyword>
<dbReference type="PANTHER" id="PTHR19848">
    <property type="entry name" value="WD40 REPEAT PROTEIN"/>
    <property type="match status" value="1"/>
</dbReference>
<dbReference type="SUPFAM" id="SSF50978">
    <property type="entry name" value="WD40 repeat-like"/>
    <property type="match status" value="2"/>
</dbReference>
<dbReference type="PROSITE" id="PS50082">
    <property type="entry name" value="WD_REPEATS_2"/>
    <property type="match status" value="5"/>
</dbReference>
<evidence type="ECO:0000256" key="2">
    <source>
        <dbReference type="ARBA" id="ARBA00022737"/>
    </source>
</evidence>
<feature type="repeat" description="WD" evidence="3">
    <location>
        <begin position="157"/>
        <end position="198"/>
    </location>
</feature>
<feature type="repeat" description="WD" evidence="3">
    <location>
        <begin position="450"/>
        <end position="483"/>
    </location>
</feature>
<evidence type="ECO:0000256" key="1">
    <source>
        <dbReference type="ARBA" id="ARBA00022574"/>
    </source>
</evidence>
<dbReference type="InterPro" id="IPR001680">
    <property type="entry name" value="WD40_rpt"/>
</dbReference>
<evidence type="ECO:0000313" key="4">
    <source>
        <dbReference type="EMBL" id="OMJ71242.1"/>
    </source>
</evidence>
<dbReference type="InterPro" id="IPR020472">
    <property type="entry name" value="WD40_PAC1"/>
</dbReference>
<dbReference type="InterPro" id="IPR019775">
    <property type="entry name" value="WD40_repeat_CS"/>
</dbReference>
<feature type="repeat" description="WD" evidence="3">
    <location>
        <begin position="492"/>
        <end position="533"/>
    </location>
</feature>
<dbReference type="InterPro" id="IPR036322">
    <property type="entry name" value="WD40_repeat_dom_sf"/>
</dbReference>
<dbReference type="EMBL" id="MPUH01001011">
    <property type="protein sequence ID" value="OMJ71242.1"/>
    <property type="molecule type" value="Genomic_DNA"/>
</dbReference>
<comment type="caution">
    <text evidence="4">The sequence shown here is derived from an EMBL/GenBank/DDBJ whole genome shotgun (WGS) entry which is preliminary data.</text>
</comment>